<dbReference type="Pfam" id="PF25250">
    <property type="entry name" value="DUF7852"/>
    <property type="match status" value="1"/>
</dbReference>
<protein>
    <submittedName>
        <fullName evidence="2">Exosporium protein C</fullName>
    </submittedName>
</protein>
<reference evidence="2" key="1">
    <citation type="submission" date="2019-08" db="EMBL/GenBank/DDBJ databases">
        <authorList>
            <person name="Kucharzyk K."/>
            <person name="Murdoch R.W."/>
            <person name="Higgins S."/>
            <person name="Loffler F."/>
        </authorList>
    </citation>
    <scope>NUCLEOTIDE SEQUENCE</scope>
</reference>
<organism evidence="2">
    <name type="scientific">bioreactor metagenome</name>
    <dbReference type="NCBI Taxonomy" id="1076179"/>
    <lineage>
        <taxon>unclassified sequences</taxon>
        <taxon>metagenomes</taxon>
        <taxon>ecological metagenomes</taxon>
    </lineage>
</organism>
<accession>A0A645EZ80</accession>
<evidence type="ECO:0000313" key="2">
    <source>
        <dbReference type="EMBL" id="MPN07368.1"/>
    </source>
</evidence>
<evidence type="ECO:0000259" key="1">
    <source>
        <dbReference type="Pfam" id="PF25250"/>
    </source>
</evidence>
<feature type="domain" description="DUF7852" evidence="1">
    <location>
        <begin position="46"/>
        <end position="113"/>
    </location>
</feature>
<sequence>MDEGRDPGCRPRPIPECDSQVINCETLGECDSKCYDPVGICGPLVAKVPVVLADVKVQIDVEADIRLEEPAFDIKAIDKKVCITQCHLVPCTNKLFIGGFVQANIQYSTVRCVNETSISGDIRHTTVNIPFKCVTKVRFDKKPIFGKSYEGELNSLDNKMTCSNDEEESRIHFQKFHEKVFCELEWAKILESTILNRDIKCTGRFKREKCFREFTEKMVIYIRLKVLQNQPVYVPKSRWYPPYKEQCEYEE</sequence>
<dbReference type="InterPro" id="IPR057174">
    <property type="entry name" value="DUF7852"/>
</dbReference>
<dbReference type="AlphaFoldDB" id="A0A645EZ80"/>
<gene>
    <name evidence="2" type="primary">csxC_2</name>
    <name evidence="2" type="ORF">SDC9_154634</name>
</gene>
<dbReference type="NCBIfam" id="NF045794">
    <property type="entry name" value="CsxC_fam"/>
    <property type="match status" value="1"/>
</dbReference>
<comment type="caution">
    <text evidence="2">The sequence shown here is derived from an EMBL/GenBank/DDBJ whole genome shotgun (WGS) entry which is preliminary data.</text>
</comment>
<dbReference type="InterPro" id="IPR054845">
    <property type="entry name" value="Exosporium_prot_C"/>
</dbReference>
<dbReference type="EMBL" id="VSSQ01053332">
    <property type="protein sequence ID" value="MPN07368.1"/>
    <property type="molecule type" value="Genomic_DNA"/>
</dbReference>
<proteinExistence type="predicted"/>
<name>A0A645EZ80_9ZZZZ</name>